<dbReference type="AlphaFoldDB" id="A0A0A9W6G9"/>
<accession>A0A0A9W6G9</accession>
<name>A0A0A9W6G9_LYGHE</name>
<proteinExistence type="predicted"/>
<evidence type="ECO:0000313" key="2">
    <source>
        <dbReference type="EMBL" id="JAG03001.1"/>
    </source>
</evidence>
<gene>
    <name evidence="2" type="ORF">CM83_22005</name>
</gene>
<organism evidence="2">
    <name type="scientific">Lygus hesperus</name>
    <name type="common">Western plant bug</name>
    <dbReference type="NCBI Taxonomy" id="30085"/>
    <lineage>
        <taxon>Eukaryota</taxon>
        <taxon>Metazoa</taxon>
        <taxon>Ecdysozoa</taxon>
        <taxon>Arthropoda</taxon>
        <taxon>Hexapoda</taxon>
        <taxon>Insecta</taxon>
        <taxon>Pterygota</taxon>
        <taxon>Neoptera</taxon>
        <taxon>Paraneoptera</taxon>
        <taxon>Hemiptera</taxon>
        <taxon>Heteroptera</taxon>
        <taxon>Panheteroptera</taxon>
        <taxon>Cimicomorpha</taxon>
        <taxon>Miridae</taxon>
        <taxon>Mirini</taxon>
        <taxon>Lygus</taxon>
    </lineage>
</organism>
<protein>
    <submittedName>
        <fullName evidence="2">Uncharacterized protein</fullName>
    </submittedName>
</protein>
<dbReference type="EMBL" id="GBHO01040603">
    <property type="protein sequence ID" value="JAG03001.1"/>
    <property type="molecule type" value="Transcribed_RNA"/>
</dbReference>
<feature type="compositionally biased region" description="Basic residues" evidence="1">
    <location>
        <begin position="281"/>
        <end position="291"/>
    </location>
</feature>
<feature type="compositionally biased region" description="Basic and acidic residues" evidence="1">
    <location>
        <begin position="293"/>
        <end position="308"/>
    </location>
</feature>
<sequence length="321" mass="37424">MFDYLVFLFEETTRITSAKESEPLELLYAQDLMDCLESTSSHLAEFESLEVMVFITEKILDPKKEVSVDIMFRCLYTVALSYKNRFPIPMYKPLLYLISDYPTTEMGQIIFHTLLDVHGNLTTVDLPSYNILLRNKPYCRGNMLLIRTYDLEIYAAVLKALEAADFVKSSHSKTVYRTLLAMGAYQEPSTILNYIACMYLLQSLAVRSRQVVDRESRSIHRYDGSHRSIQLGRLRKRAHRSSGNPLSRNDGERSSPQIRRQLLSLLPLRKSQHQLPTQKYRVSRHEHHSTCHRSIEAETESNRKDRGRINGHHRRYTHKLL</sequence>
<feature type="region of interest" description="Disordered" evidence="1">
    <location>
        <begin position="269"/>
        <end position="309"/>
    </location>
</feature>
<evidence type="ECO:0000256" key="1">
    <source>
        <dbReference type="SAM" id="MobiDB-lite"/>
    </source>
</evidence>
<reference evidence="2" key="1">
    <citation type="journal article" date="2014" name="PLoS ONE">
        <title>Transcriptome-Based Identification of ABC Transporters in the Western Tarnished Plant Bug Lygus hesperus.</title>
        <authorList>
            <person name="Hull J.J."/>
            <person name="Chaney K."/>
            <person name="Geib S.M."/>
            <person name="Fabrick J.A."/>
            <person name="Brent C.S."/>
            <person name="Walsh D."/>
            <person name="Lavine L.C."/>
        </authorList>
    </citation>
    <scope>NUCLEOTIDE SEQUENCE</scope>
</reference>
<feature type="region of interest" description="Disordered" evidence="1">
    <location>
        <begin position="233"/>
        <end position="256"/>
    </location>
</feature>
<reference evidence="2" key="2">
    <citation type="submission" date="2014-07" db="EMBL/GenBank/DDBJ databases">
        <authorList>
            <person name="Hull J."/>
        </authorList>
    </citation>
    <scope>NUCLEOTIDE SEQUENCE</scope>
</reference>